<dbReference type="STRING" id="684065.SAMN05421738_109138"/>
<dbReference type="AlphaFoldDB" id="A0A1I4XSR6"/>
<protein>
    <submittedName>
        <fullName evidence="2">Uncharacterized protein</fullName>
    </submittedName>
</protein>
<keyword evidence="1" id="KW-0472">Membrane</keyword>
<evidence type="ECO:0000313" key="2">
    <source>
        <dbReference type="EMBL" id="SFN28329.1"/>
    </source>
</evidence>
<keyword evidence="1" id="KW-1133">Transmembrane helix</keyword>
<dbReference type="RefSeq" id="WP_092908554.1">
    <property type="nucleotide sequence ID" value="NZ_FOUZ01000009.1"/>
</dbReference>
<reference evidence="3" key="1">
    <citation type="submission" date="2016-10" db="EMBL/GenBank/DDBJ databases">
        <authorList>
            <person name="Varghese N."/>
            <person name="Submissions S."/>
        </authorList>
    </citation>
    <scope>NUCLEOTIDE SEQUENCE [LARGE SCALE GENOMIC DNA]</scope>
    <source>
        <strain evidence="3">XJ109</strain>
    </source>
</reference>
<keyword evidence="3" id="KW-1185">Reference proteome</keyword>
<feature type="transmembrane region" description="Helical" evidence="1">
    <location>
        <begin position="227"/>
        <end position="249"/>
    </location>
</feature>
<name>A0A1I4XSR6_9FLAO</name>
<dbReference type="OrthoDB" id="1148595at2"/>
<dbReference type="EMBL" id="FOUZ01000009">
    <property type="protein sequence ID" value="SFN28329.1"/>
    <property type="molecule type" value="Genomic_DNA"/>
</dbReference>
<dbReference type="Proteomes" id="UP000199149">
    <property type="component" value="Unassembled WGS sequence"/>
</dbReference>
<evidence type="ECO:0000313" key="3">
    <source>
        <dbReference type="Proteomes" id="UP000199149"/>
    </source>
</evidence>
<proteinExistence type="predicted"/>
<evidence type="ECO:0000256" key="1">
    <source>
        <dbReference type="SAM" id="Phobius"/>
    </source>
</evidence>
<gene>
    <name evidence="2" type="ORF">SAMN05421738_109138</name>
</gene>
<keyword evidence="1" id="KW-0812">Transmembrane</keyword>
<accession>A0A1I4XSR6</accession>
<sequence>MNKFYEIATDHYLPLSHDNNYLFNHYDRITNFLTFNIDQQYRNLLAKPIKSGYNIEWLSIYPNLENAQGSAHEEFAYRKYYEFLDVIKQRIENFRSQRDEDAINWAEILEKVFNEQDNFIYTNGKDISIVWGWKFENNQIYKPALQLANPPIKEEIIEENTSIVENITEPIVEDKEPIIEEEIIEDLPIDEPKVEEVLPEEIIEEEEELPEDESLERKPGFLEFLKWFAGTYWWFLIILLVFIVLIFVYKSFLYS</sequence>
<organism evidence="2 3">
    <name type="scientific">Algoriella xinjiangensis</name>
    <dbReference type="NCBI Taxonomy" id="684065"/>
    <lineage>
        <taxon>Bacteria</taxon>
        <taxon>Pseudomonadati</taxon>
        <taxon>Bacteroidota</taxon>
        <taxon>Flavobacteriia</taxon>
        <taxon>Flavobacteriales</taxon>
        <taxon>Weeksellaceae</taxon>
        <taxon>Algoriella</taxon>
    </lineage>
</organism>